<dbReference type="Proteomes" id="UP000479710">
    <property type="component" value="Unassembled WGS sequence"/>
</dbReference>
<gene>
    <name evidence="1" type="ORF">E2562_004773</name>
</gene>
<dbReference type="AlphaFoldDB" id="A0A6G1DED6"/>
<comment type="caution">
    <text evidence="1">The sequence shown here is derived from an EMBL/GenBank/DDBJ whole genome shotgun (WGS) entry which is preliminary data.</text>
</comment>
<name>A0A6G1DED6_9ORYZ</name>
<protein>
    <submittedName>
        <fullName evidence="1">Uncharacterized protein</fullName>
    </submittedName>
</protein>
<dbReference type="OrthoDB" id="661559at2759"/>
<dbReference type="PANTHER" id="PTHR33181:SF55">
    <property type="entry name" value="EXPRESSED PROTEIN"/>
    <property type="match status" value="1"/>
</dbReference>
<evidence type="ECO:0000313" key="1">
    <source>
        <dbReference type="EMBL" id="KAF0910806.1"/>
    </source>
</evidence>
<proteinExistence type="predicted"/>
<reference evidence="1 2" key="1">
    <citation type="submission" date="2019-11" db="EMBL/GenBank/DDBJ databases">
        <title>Whole genome sequence of Oryza granulata.</title>
        <authorList>
            <person name="Li W."/>
        </authorList>
    </citation>
    <scope>NUCLEOTIDE SEQUENCE [LARGE SCALE GENOMIC DNA]</scope>
    <source>
        <strain evidence="2">cv. Menghai</strain>
        <tissue evidence="1">Leaf</tissue>
    </source>
</reference>
<sequence length="126" mass="14452">MGCWWDRVVLPVRRVWLGVAARFGVRQTGKARRRAGERGFGWSDPHVGGAGVRGLTPAMFWVLLAGLWRLRQEVSTCEYEDVHVMWEMLSRTSTAAARRAQPLARRHSRFRQPRPWTESLCLCAGF</sequence>
<evidence type="ECO:0000313" key="2">
    <source>
        <dbReference type="Proteomes" id="UP000479710"/>
    </source>
</evidence>
<accession>A0A6G1DED6</accession>
<organism evidence="1 2">
    <name type="scientific">Oryza meyeriana var. granulata</name>
    <dbReference type="NCBI Taxonomy" id="110450"/>
    <lineage>
        <taxon>Eukaryota</taxon>
        <taxon>Viridiplantae</taxon>
        <taxon>Streptophyta</taxon>
        <taxon>Embryophyta</taxon>
        <taxon>Tracheophyta</taxon>
        <taxon>Spermatophyta</taxon>
        <taxon>Magnoliopsida</taxon>
        <taxon>Liliopsida</taxon>
        <taxon>Poales</taxon>
        <taxon>Poaceae</taxon>
        <taxon>BOP clade</taxon>
        <taxon>Oryzoideae</taxon>
        <taxon>Oryzeae</taxon>
        <taxon>Oryzinae</taxon>
        <taxon>Oryza</taxon>
        <taxon>Oryza meyeriana</taxon>
    </lineage>
</organism>
<dbReference type="EMBL" id="SPHZ02000006">
    <property type="protein sequence ID" value="KAF0910806.1"/>
    <property type="molecule type" value="Genomic_DNA"/>
</dbReference>
<dbReference type="PANTHER" id="PTHR33181">
    <property type="entry name" value="OS01G0778500 PROTEIN"/>
    <property type="match status" value="1"/>
</dbReference>
<keyword evidence="2" id="KW-1185">Reference proteome</keyword>